<dbReference type="EC" id="1.11.1.7" evidence="1"/>
<sequence>MSVNCLSLSCKSSKSSVSQFKPRKKLNLATHSRLSSFSLPNSLSFRSSFFTSRIKCRLEVSFEDIAAIAHNKVLIAAGVSAAIGQFSKPFTSVLLYGSNLDFKAVIQAGGFPSTHSSAVMATATSLALERGFSDSIFGLTLVYAGLVMYDAQGVRREVGVHARTINKALLMGQTKSVANQDVVNTKESSSTNSGSLRFFEDVNGPINERASTLLPVGTRLQERIAGDTGNESERSNSYTLLKESVGHTEIEVIAGALLGLLVSLTVHAVM</sequence>
<protein>
    <submittedName>
        <fullName evidence="1">Peroxidase</fullName>
        <ecNumber evidence="1">1.11.1.7</ecNumber>
    </submittedName>
</protein>
<keyword evidence="1" id="KW-0575">Peroxidase</keyword>
<proteinExistence type="predicted"/>
<dbReference type="PANTHER" id="PTHR31446:SF2">
    <property type="entry name" value="ACID PHOSPHATASE_VANADIUM-DEPENDENT HALOPEROXIDASE-RELATED PROTEIN"/>
    <property type="match status" value="1"/>
</dbReference>
<reference evidence="1" key="2">
    <citation type="submission" date="2020-07" db="EMBL/GenBank/DDBJ databases">
        <authorList>
            <person name="Vera ALvarez R."/>
            <person name="Arias-Moreno D.M."/>
            <person name="Jimenez-Jacinto V."/>
            <person name="Jimenez-Bremont J.F."/>
            <person name="Swaminathan K."/>
            <person name="Moose S.P."/>
            <person name="Guerrero-Gonzalez M.L."/>
            <person name="Marino-Ramirez L."/>
            <person name="Landsman D."/>
            <person name="Rodriguez-Kessler M."/>
            <person name="Delgado-Sanchez P."/>
        </authorList>
    </citation>
    <scope>NUCLEOTIDE SEQUENCE</scope>
    <source>
        <tissue evidence="1">Cladode</tissue>
    </source>
</reference>
<accession>A0A7C8YEQ0</accession>
<dbReference type="PANTHER" id="PTHR31446">
    <property type="entry name" value="ACID PHOSPHATASE/VANADIUM-DEPENDENT HALOPEROXIDASE-RELATED PROTEIN"/>
    <property type="match status" value="1"/>
</dbReference>
<keyword evidence="1" id="KW-0560">Oxidoreductase</keyword>
<dbReference type="Pfam" id="PF02681">
    <property type="entry name" value="DUF212"/>
    <property type="match status" value="1"/>
</dbReference>
<organism evidence="1">
    <name type="scientific">Opuntia streptacantha</name>
    <name type="common">Prickly pear cactus</name>
    <name type="synonym">Opuntia cardona</name>
    <dbReference type="NCBI Taxonomy" id="393608"/>
    <lineage>
        <taxon>Eukaryota</taxon>
        <taxon>Viridiplantae</taxon>
        <taxon>Streptophyta</taxon>
        <taxon>Embryophyta</taxon>
        <taxon>Tracheophyta</taxon>
        <taxon>Spermatophyta</taxon>
        <taxon>Magnoliopsida</taxon>
        <taxon>eudicotyledons</taxon>
        <taxon>Gunneridae</taxon>
        <taxon>Pentapetalae</taxon>
        <taxon>Caryophyllales</taxon>
        <taxon>Cactineae</taxon>
        <taxon>Cactaceae</taxon>
        <taxon>Opuntioideae</taxon>
        <taxon>Opuntia</taxon>
    </lineage>
</organism>
<name>A0A7C8YEQ0_OPUST</name>
<dbReference type="EMBL" id="GISG01010811">
    <property type="protein sequence ID" value="MBA4616275.1"/>
    <property type="molecule type" value="Transcribed_RNA"/>
</dbReference>
<evidence type="ECO:0000313" key="1">
    <source>
        <dbReference type="EMBL" id="MBA4616275.1"/>
    </source>
</evidence>
<dbReference type="AlphaFoldDB" id="A0A7C8YEQ0"/>
<dbReference type="GO" id="GO:0140825">
    <property type="term" value="F:lactoperoxidase activity"/>
    <property type="evidence" value="ECO:0007669"/>
    <property type="project" value="UniProtKB-EC"/>
</dbReference>
<dbReference type="InterPro" id="IPR003832">
    <property type="entry name" value="DUF212"/>
</dbReference>
<reference evidence="1" key="1">
    <citation type="journal article" date="2013" name="J. Plant Res.">
        <title>Effect of fungi and light on seed germination of three Opuntia species from semiarid lands of central Mexico.</title>
        <authorList>
            <person name="Delgado-Sanchez P."/>
            <person name="Jimenez-Bremont J.F."/>
            <person name="Guerrero-Gonzalez Mde L."/>
            <person name="Flores J."/>
        </authorList>
    </citation>
    <scope>NUCLEOTIDE SEQUENCE</scope>
    <source>
        <tissue evidence="1">Cladode</tissue>
    </source>
</reference>